<evidence type="ECO:0000313" key="2">
    <source>
        <dbReference type="Proteomes" id="UP000254260"/>
    </source>
</evidence>
<proteinExistence type="predicted"/>
<gene>
    <name evidence="1" type="ORF">NCTC10899_02046</name>
</gene>
<dbReference type="EMBL" id="UGUU01000001">
    <property type="protein sequence ID" value="SUD39241.1"/>
    <property type="molecule type" value="Genomic_DNA"/>
</dbReference>
<protein>
    <submittedName>
        <fullName evidence="1">Uncharacterized protein</fullName>
    </submittedName>
</protein>
<organism evidence="1 2">
    <name type="scientific">Ectopseudomonas mendocina</name>
    <name type="common">Pseudomonas mendocina</name>
    <dbReference type="NCBI Taxonomy" id="300"/>
    <lineage>
        <taxon>Bacteria</taxon>
        <taxon>Pseudomonadati</taxon>
        <taxon>Pseudomonadota</taxon>
        <taxon>Gammaproteobacteria</taxon>
        <taxon>Pseudomonadales</taxon>
        <taxon>Pseudomonadaceae</taxon>
        <taxon>Ectopseudomonas</taxon>
    </lineage>
</organism>
<dbReference type="AlphaFoldDB" id="A0A379IT63"/>
<accession>A0A379IT63</accession>
<sequence>MPKALYIVVVCAPPNSFAKSRRFRLQGRRTAFSSQSQRPCGLRRRHPQDTHILSTGCSFPSALQCLQQRTILYPHRATPTRYWVDAETRIQKERIAQALFTGFSRCSGQSFRPNPGLAWVTATLQRSTLRVSRSDSGLVRQSTTICSRRGVVMPRCDLCARTALEVVPTLPALATPRTRPRCRVRLSC</sequence>
<name>A0A379IT63_ECTME</name>
<evidence type="ECO:0000313" key="1">
    <source>
        <dbReference type="EMBL" id="SUD39241.1"/>
    </source>
</evidence>
<reference evidence="1 2" key="1">
    <citation type="submission" date="2018-06" db="EMBL/GenBank/DDBJ databases">
        <authorList>
            <consortium name="Pathogen Informatics"/>
            <person name="Doyle S."/>
        </authorList>
    </citation>
    <scope>NUCLEOTIDE SEQUENCE [LARGE SCALE GENOMIC DNA]</scope>
    <source>
        <strain evidence="1 2">NCTC10899</strain>
    </source>
</reference>
<dbReference type="Proteomes" id="UP000254260">
    <property type="component" value="Unassembled WGS sequence"/>
</dbReference>